<keyword evidence="12" id="KW-1185">Reference proteome</keyword>
<feature type="region of interest" description="Disordered" evidence="9">
    <location>
        <begin position="651"/>
        <end position="679"/>
    </location>
</feature>
<dbReference type="InterPro" id="IPR044492">
    <property type="entry name" value="P_typ_ATPase_HD_dom"/>
</dbReference>
<comment type="subcellular location">
    <subcellularLocation>
        <location evidence="1">Cell membrane</location>
        <topology evidence="1">Multi-pass membrane protein</topology>
    </subcellularLocation>
</comment>
<dbReference type="InterPro" id="IPR018303">
    <property type="entry name" value="ATPase_P-typ_P_site"/>
</dbReference>
<dbReference type="PANTHER" id="PTHR48085:SF5">
    <property type="entry name" value="CADMIUM_ZINC-TRANSPORTING ATPASE HMA4-RELATED"/>
    <property type="match status" value="1"/>
</dbReference>
<protein>
    <submittedName>
        <fullName evidence="11">Cation-translocating P-type ATPase</fullName>
    </submittedName>
</protein>
<evidence type="ECO:0000256" key="5">
    <source>
        <dbReference type="ARBA" id="ARBA00022967"/>
    </source>
</evidence>
<keyword evidence="5" id="KW-1278">Translocase</keyword>
<evidence type="ECO:0000256" key="3">
    <source>
        <dbReference type="ARBA" id="ARBA00022692"/>
    </source>
</evidence>
<dbReference type="RefSeq" id="WP_044492657.1">
    <property type="nucleotide sequence ID" value="NZ_CABKSP010000001.1"/>
</dbReference>
<evidence type="ECO:0000256" key="7">
    <source>
        <dbReference type="ARBA" id="ARBA00023136"/>
    </source>
</evidence>
<dbReference type="Pfam" id="PF00122">
    <property type="entry name" value="E1-E2_ATPase"/>
    <property type="match status" value="1"/>
</dbReference>
<dbReference type="SFLD" id="SFLDS00003">
    <property type="entry name" value="Haloacid_Dehalogenase"/>
    <property type="match status" value="1"/>
</dbReference>
<dbReference type="InterPro" id="IPR036412">
    <property type="entry name" value="HAD-like_sf"/>
</dbReference>
<dbReference type="Gene3D" id="2.70.150.10">
    <property type="entry name" value="Calcium-transporting ATPase, cytoplasmic transduction domain A"/>
    <property type="match status" value="1"/>
</dbReference>
<feature type="transmembrane region" description="Helical" evidence="8">
    <location>
        <begin position="262"/>
        <end position="279"/>
    </location>
</feature>
<feature type="compositionally biased region" description="Basic and acidic residues" evidence="9">
    <location>
        <begin position="652"/>
        <end position="664"/>
    </location>
</feature>
<evidence type="ECO:0000256" key="8">
    <source>
        <dbReference type="RuleBase" id="RU362081"/>
    </source>
</evidence>
<feature type="transmembrane region" description="Helical" evidence="8">
    <location>
        <begin position="285"/>
        <end position="309"/>
    </location>
</feature>
<dbReference type="Proteomes" id="UP001205046">
    <property type="component" value="Unassembled WGS sequence"/>
</dbReference>
<dbReference type="InterPro" id="IPR023298">
    <property type="entry name" value="ATPase_P-typ_TM_dom_sf"/>
</dbReference>
<dbReference type="Gene3D" id="3.40.50.1000">
    <property type="entry name" value="HAD superfamily/HAD-like"/>
    <property type="match status" value="1"/>
</dbReference>
<sequence length="679" mass="70479">MNAFRKWRYGNWFIPVVSGLLILVSFGVEKLFGGSWNVTVGPQWWIDAGEHAHGSGHVFTLANAFMLAAAIVAGYGIVVKAVRALLVKFISIDLLVSIAAIGATLIGNFWEAAAVTFLFAIGHALEAGTMNKTRAALAELVAVAPDVAVVMRDGEQVEIAAHQVRMGEIVLVKNGAKVPVDGQVVSGTGAIDEASITGESIPVEKTKSDHVFAGTISRGGFLQVMATGIGADTTLARIIHRVEEAQDAKAKTQAFIDRFSKWYTPAVMVLALAAGLISGDVVLGLTLLVIGCPGALVISIPVAIVAGIGRSARNGILIKGGEYLETSAKISAVAVDKTGTLTEGRPVLTDIVVLNPEADRREVLRWAAAAEAGSEHPLARPILDTAREEGVAPEGLPGSVTPVVGKGIVADAHGKRVLIGNVPLLEQYGIVNDAGAAVAANKLAVAGKTPMIVAVDESVLGVIGVADTIREDAPEMIRRLHASGVQKVVMLTGDTRLVAEAIGEAVGIDEIHASLLPEDKLDAVARLQREGHTVAMVGDGVNDAPALATADIGVAMGAAGSAVAVETADIALMGDNLLKLPEAISLAKRTVNVMRQNIWIALITVVVLLVGVFAGGVTMAIGMLVHEGSVLIVILNAMRLLRNTQGATALSRSERARAAHETGRPVEPATAQSSSELPS</sequence>
<dbReference type="InterPro" id="IPR023299">
    <property type="entry name" value="ATPase_P-typ_cyto_dom_N"/>
</dbReference>
<dbReference type="SUPFAM" id="SSF81653">
    <property type="entry name" value="Calcium ATPase, transduction domain A"/>
    <property type="match status" value="1"/>
</dbReference>
<evidence type="ECO:0000313" key="12">
    <source>
        <dbReference type="Proteomes" id="UP001205046"/>
    </source>
</evidence>
<evidence type="ECO:0000256" key="1">
    <source>
        <dbReference type="ARBA" id="ARBA00004651"/>
    </source>
</evidence>
<comment type="caution">
    <text evidence="11">The sequence shown here is derived from an EMBL/GenBank/DDBJ whole genome shotgun (WGS) entry which is preliminary data.</text>
</comment>
<feature type="compositionally biased region" description="Polar residues" evidence="9">
    <location>
        <begin position="670"/>
        <end position="679"/>
    </location>
</feature>
<organism evidence="11 12">
    <name type="scientific">Nesterenkonia massiliensis</name>
    <dbReference type="NCBI Taxonomy" id="1232429"/>
    <lineage>
        <taxon>Bacteria</taxon>
        <taxon>Bacillati</taxon>
        <taxon>Actinomycetota</taxon>
        <taxon>Actinomycetes</taxon>
        <taxon>Micrococcales</taxon>
        <taxon>Micrococcaceae</taxon>
        <taxon>Nesterenkonia</taxon>
    </lineage>
</organism>
<dbReference type="CDD" id="cd02079">
    <property type="entry name" value="P-type_ATPase_HM"/>
    <property type="match status" value="1"/>
</dbReference>
<dbReference type="InterPro" id="IPR027256">
    <property type="entry name" value="P-typ_ATPase_IB"/>
</dbReference>
<reference evidence="11 12" key="1">
    <citation type="submission" date="2022-04" db="EMBL/GenBank/DDBJ databases">
        <title>Human microbiome associated bacterial genomes.</title>
        <authorList>
            <person name="Sandstrom S."/>
            <person name="Salamzade R."/>
            <person name="Kalan L.R."/>
        </authorList>
    </citation>
    <scope>NUCLEOTIDE SEQUENCE [LARGE SCALE GENOMIC DNA]</scope>
    <source>
        <strain evidence="12">p3-SID767</strain>
    </source>
</reference>
<feature type="transmembrane region" description="Helical" evidence="8">
    <location>
        <begin position="12"/>
        <end position="36"/>
    </location>
</feature>
<dbReference type="PROSITE" id="PS01229">
    <property type="entry name" value="COF_2"/>
    <property type="match status" value="1"/>
</dbReference>
<gene>
    <name evidence="11" type="ORF">M3B43_02505</name>
</gene>
<accession>A0ABT2HNU5</accession>
<evidence type="ECO:0000256" key="2">
    <source>
        <dbReference type="ARBA" id="ARBA00006024"/>
    </source>
</evidence>
<feature type="transmembrane region" description="Helical" evidence="8">
    <location>
        <begin position="56"/>
        <end position="78"/>
    </location>
</feature>
<dbReference type="SFLD" id="SFLDG00002">
    <property type="entry name" value="C1.7:_P-type_atpase_like"/>
    <property type="match status" value="1"/>
</dbReference>
<evidence type="ECO:0000259" key="10">
    <source>
        <dbReference type="Pfam" id="PF00122"/>
    </source>
</evidence>
<keyword evidence="8" id="KW-1003">Cell membrane</keyword>
<dbReference type="PANTHER" id="PTHR48085">
    <property type="entry name" value="CADMIUM/ZINC-TRANSPORTING ATPASE HMA2-RELATED"/>
    <property type="match status" value="1"/>
</dbReference>
<dbReference type="SUPFAM" id="SSF81665">
    <property type="entry name" value="Calcium ATPase, transmembrane domain M"/>
    <property type="match status" value="1"/>
</dbReference>
<dbReference type="PRINTS" id="PR00119">
    <property type="entry name" value="CATATPASE"/>
</dbReference>
<feature type="transmembrane region" description="Helical" evidence="8">
    <location>
        <begin position="598"/>
        <end position="617"/>
    </location>
</feature>
<dbReference type="InterPro" id="IPR001757">
    <property type="entry name" value="P_typ_ATPase"/>
</dbReference>
<dbReference type="EMBL" id="JALXMO010000003">
    <property type="protein sequence ID" value="MCT1606215.1"/>
    <property type="molecule type" value="Genomic_DNA"/>
</dbReference>
<keyword evidence="7 8" id="KW-0472">Membrane</keyword>
<evidence type="ECO:0000313" key="11">
    <source>
        <dbReference type="EMBL" id="MCT1606215.1"/>
    </source>
</evidence>
<feature type="transmembrane region" description="Helical" evidence="8">
    <location>
        <begin position="109"/>
        <end position="125"/>
    </location>
</feature>
<dbReference type="InterPro" id="IPR059000">
    <property type="entry name" value="ATPase_P-type_domA"/>
</dbReference>
<keyword evidence="8" id="KW-0547">Nucleotide-binding</keyword>
<evidence type="ECO:0000256" key="4">
    <source>
        <dbReference type="ARBA" id="ARBA00022723"/>
    </source>
</evidence>
<evidence type="ECO:0000256" key="6">
    <source>
        <dbReference type="ARBA" id="ARBA00022989"/>
    </source>
</evidence>
<proteinExistence type="inferred from homology"/>
<keyword evidence="6 8" id="KW-1133">Transmembrane helix</keyword>
<dbReference type="PROSITE" id="PS00154">
    <property type="entry name" value="ATPASE_E1_E2"/>
    <property type="match status" value="1"/>
</dbReference>
<feature type="domain" description="P-type ATPase A" evidence="10">
    <location>
        <begin position="144"/>
        <end position="243"/>
    </location>
</feature>
<evidence type="ECO:0000256" key="9">
    <source>
        <dbReference type="SAM" id="MobiDB-lite"/>
    </source>
</evidence>
<keyword evidence="4 8" id="KW-0479">Metal-binding</keyword>
<keyword evidence="8" id="KW-0067">ATP-binding</keyword>
<comment type="similarity">
    <text evidence="2 8">Belongs to the cation transport ATPase (P-type) (TC 3.A.3) family. Type IB subfamily.</text>
</comment>
<dbReference type="PRINTS" id="PR00941">
    <property type="entry name" value="CDATPASE"/>
</dbReference>
<dbReference type="NCBIfam" id="TIGR01494">
    <property type="entry name" value="ATPase_P-type"/>
    <property type="match status" value="2"/>
</dbReference>
<dbReference type="Gene3D" id="3.40.1110.10">
    <property type="entry name" value="Calcium-transporting ATPase, cytoplasmic domain N"/>
    <property type="match status" value="1"/>
</dbReference>
<name>A0ABT2HNU5_9MICC</name>
<dbReference type="SFLD" id="SFLDF00027">
    <property type="entry name" value="p-type_atpase"/>
    <property type="match status" value="1"/>
</dbReference>
<dbReference type="InterPro" id="IPR051014">
    <property type="entry name" value="Cation_Transport_ATPase_IB"/>
</dbReference>
<dbReference type="InterPro" id="IPR008250">
    <property type="entry name" value="ATPase_P-typ_transduc_dom_A_sf"/>
</dbReference>
<dbReference type="Pfam" id="PF00702">
    <property type="entry name" value="Hydrolase"/>
    <property type="match status" value="1"/>
</dbReference>
<dbReference type="InterPro" id="IPR023214">
    <property type="entry name" value="HAD_sf"/>
</dbReference>
<dbReference type="SUPFAM" id="SSF56784">
    <property type="entry name" value="HAD-like"/>
    <property type="match status" value="1"/>
</dbReference>
<keyword evidence="3 8" id="KW-0812">Transmembrane</keyword>
<dbReference type="NCBIfam" id="TIGR01525">
    <property type="entry name" value="ATPase-IB_hvy"/>
    <property type="match status" value="1"/>
</dbReference>
<feature type="transmembrane region" description="Helical" evidence="8">
    <location>
        <begin position="85"/>
        <end position="103"/>
    </location>
</feature>